<sequence>MTLLALVVASLLFALESRTMVAQGALRVWFFDVGQGDATLIMTPTGEQILIDGGPDRAVLAKLGEVMLPWDRTLDAVVATHPDADHIGGLAAVLETYEVARAVYNGDTKDTDIAAAFDEAREHEPGAVTEMGRKGTVLAFGDVTLTELWPDASALRDEDANVASIVYRLDYGDTSVLLMGDAPESVEDRLRSVAGDIDVLRTGHHGSATSSSYRFVESVRPEVAVISCGIDNRYGHPHPVVLDRLSDAGARIWRTDLDGDVLLTSDGGEPFLRSAFLPF</sequence>
<dbReference type="Gene3D" id="3.60.15.10">
    <property type="entry name" value="Ribonuclease Z/Hydroxyacylglutathione hydrolase-like"/>
    <property type="match status" value="1"/>
</dbReference>
<dbReference type="Proteomes" id="UP000176501">
    <property type="component" value="Unassembled WGS sequence"/>
</dbReference>
<dbReference type="InterPro" id="IPR001279">
    <property type="entry name" value="Metallo-B-lactamas"/>
</dbReference>
<protein>
    <recommendedName>
        <fullName evidence="1">Metallo-beta-lactamase domain-containing protein</fullName>
    </recommendedName>
</protein>
<gene>
    <name evidence="2" type="ORF">A2304_05060</name>
</gene>
<dbReference type="SMART" id="SM00849">
    <property type="entry name" value="Lactamase_B"/>
    <property type="match status" value="1"/>
</dbReference>
<proteinExistence type="predicted"/>
<dbReference type="EMBL" id="MGFE01000015">
    <property type="protein sequence ID" value="OGL98842.1"/>
    <property type="molecule type" value="Genomic_DNA"/>
</dbReference>
<evidence type="ECO:0000259" key="1">
    <source>
        <dbReference type="SMART" id="SM00849"/>
    </source>
</evidence>
<dbReference type="SUPFAM" id="SSF56281">
    <property type="entry name" value="Metallo-hydrolase/oxidoreductase"/>
    <property type="match status" value="1"/>
</dbReference>
<organism evidence="2 3">
    <name type="scientific">Candidatus Uhrbacteria bacterium RIFOXYB2_FULL_57_15</name>
    <dbReference type="NCBI Taxonomy" id="1802422"/>
    <lineage>
        <taxon>Bacteria</taxon>
        <taxon>Candidatus Uhriibacteriota</taxon>
    </lineage>
</organism>
<reference evidence="2 3" key="1">
    <citation type="journal article" date="2016" name="Nat. Commun.">
        <title>Thousands of microbial genomes shed light on interconnected biogeochemical processes in an aquifer system.</title>
        <authorList>
            <person name="Anantharaman K."/>
            <person name="Brown C.T."/>
            <person name="Hug L.A."/>
            <person name="Sharon I."/>
            <person name="Castelle C.J."/>
            <person name="Probst A.J."/>
            <person name="Thomas B.C."/>
            <person name="Singh A."/>
            <person name="Wilkins M.J."/>
            <person name="Karaoz U."/>
            <person name="Brodie E.L."/>
            <person name="Williams K.H."/>
            <person name="Hubbard S.S."/>
            <person name="Banfield J.F."/>
        </authorList>
    </citation>
    <scope>NUCLEOTIDE SEQUENCE [LARGE SCALE GENOMIC DNA]</scope>
</reference>
<dbReference type="InterPro" id="IPR035681">
    <property type="entry name" value="ComA-like_MBL"/>
</dbReference>
<feature type="domain" description="Metallo-beta-lactamase" evidence="1">
    <location>
        <begin position="35"/>
        <end position="230"/>
    </location>
</feature>
<dbReference type="CDD" id="cd07731">
    <property type="entry name" value="ComA-like_MBL-fold"/>
    <property type="match status" value="1"/>
</dbReference>
<comment type="caution">
    <text evidence="2">The sequence shown here is derived from an EMBL/GenBank/DDBJ whole genome shotgun (WGS) entry which is preliminary data.</text>
</comment>
<dbReference type="InterPro" id="IPR052159">
    <property type="entry name" value="Competence_DNA_uptake"/>
</dbReference>
<dbReference type="InterPro" id="IPR036866">
    <property type="entry name" value="RibonucZ/Hydroxyglut_hydro"/>
</dbReference>
<dbReference type="PANTHER" id="PTHR30619:SF1">
    <property type="entry name" value="RECOMBINATION PROTEIN 2"/>
    <property type="match status" value="1"/>
</dbReference>
<evidence type="ECO:0000313" key="2">
    <source>
        <dbReference type="EMBL" id="OGL98842.1"/>
    </source>
</evidence>
<name>A0A1F7W7R8_9BACT</name>
<accession>A0A1F7W7R8</accession>
<evidence type="ECO:0000313" key="3">
    <source>
        <dbReference type="Proteomes" id="UP000176501"/>
    </source>
</evidence>
<dbReference type="PANTHER" id="PTHR30619">
    <property type="entry name" value="DNA INTERNALIZATION/COMPETENCE PROTEIN COMEC/REC2"/>
    <property type="match status" value="1"/>
</dbReference>
<dbReference type="Pfam" id="PF00753">
    <property type="entry name" value="Lactamase_B"/>
    <property type="match status" value="1"/>
</dbReference>
<dbReference type="AlphaFoldDB" id="A0A1F7W7R8"/>